<comment type="caution">
    <text evidence="1">The sequence shown here is derived from an EMBL/GenBank/DDBJ whole genome shotgun (WGS) entry which is preliminary data.</text>
</comment>
<dbReference type="Proteomes" id="UP001320706">
    <property type="component" value="Unassembled WGS sequence"/>
</dbReference>
<sequence length="867" mass="95183">MLWYLLYPVRGTSDPPKLRVENPVRRAFYRHGLTTARHWQLAMLVTVTIGVVLTYPVIFLSDFPTAGLGGLPHHVWESARSFEGRSDVQPNLEMRQIWIHGSYMRAIDKTVLQQAFSLQDAVFEGTSHIQLENDNPNEPNKVNWGFHSPLMYWGNDHQALSADSDILTLLFDYFFLITFFVAVLSVDIRRLELQDSLTRSNKRPRRKPSPERHSWVEALLHGKVPFSTRMAGSAVTTTFILALNWHFSDHSHPSSPFKLFSGFTHTQKLPIAEFDGTSPPPMNQTRSPATWLRMQDYDNAVQFMKVVDPTAHGFVAKIFDPLVVVLAGSDRNGIPLERKTWLSALRRLAITHFYPFALAVVFIIAFVTVLMNFLLWDEGAEKAELENGNPDDPRVTVEAVEAVQAKHQLDIVKIAGCRNGAFASAGLDRSVSVFSYDSNASKYVEMGVPKDMASRLAWPIHAVAVTEGGQWLALLCDDGHVAIFALPKTQLNHRISLGLDRRAPLTFGFLQQPGSSSGNPPLIAVASDGSLTEINVESGLTTTHQTGASALSAAMIMPPGLSATEVLCATPDNRLCRGRKVAGLWHFSDFFPCSPEPEQNSVYLHPSVIPLPDLHMAAIYNGTDITFLQLASLDMGLSITVEGAKPHSIRVLYADPEKCPGCGAPAVGSLAIVYTDTETQDCVMITHTFSPDATGPICLAQDTEACVKLIHVTRSEYRLAEPGAWEATSAQAIVGIRHAESPAPTPPPSPSLQPQATLRNRKARPTFQHRPESTEEWEAYAFTMTGDFHKAVTKPVEGGDSGTENELFATKPGPSAVLGPRAVAFAIGNTVHMVKVGADRIETGTRSSLDVPGSTPSRRRLTARKAL</sequence>
<accession>A0ACC3S5X4</accession>
<reference evidence="1" key="1">
    <citation type="submission" date="2024-02" db="EMBL/GenBank/DDBJ databases">
        <title>Metagenome Assembled Genome of Zalaria obscura JY119.</title>
        <authorList>
            <person name="Vighnesh L."/>
            <person name="Jagadeeshwari U."/>
            <person name="Venkata Ramana C."/>
            <person name="Sasikala C."/>
        </authorList>
    </citation>
    <scope>NUCLEOTIDE SEQUENCE</scope>
    <source>
        <strain evidence="1">JY119</strain>
    </source>
</reference>
<evidence type="ECO:0000313" key="1">
    <source>
        <dbReference type="EMBL" id="KAK8196608.1"/>
    </source>
</evidence>
<evidence type="ECO:0000313" key="2">
    <source>
        <dbReference type="Proteomes" id="UP001320706"/>
    </source>
</evidence>
<keyword evidence="2" id="KW-1185">Reference proteome</keyword>
<name>A0ACC3S5X4_9PEZI</name>
<gene>
    <name evidence="1" type="ORF">M8818_006773</name>
</gene>
<organism evidence="1 2">
    <name type="scientific">Zalaria obscura</name>
    <dbReference type="NCBI Taxonomy" id="2024903"/>
    <lineage>
        <taxon>Eukaryota</taxon>
        <taxon>Fungi</taxon>
        <taxon>Dikarya</taxon>
        <taxon>Ascomycota</taxon>
        <taxon>Pezizomycotina</taxon>
        <taxon>Dothideomycetes</taxon>
        <taxon>Dothideomycetidae</taxon>
        <taxon>Dothideales</taxon>
        <taxon>Zalariaceae</taxon>
        <taxon>Zalaria</taxon>
    </lineage>
</organism>
<dbReference type="EMBL" id="JAMKPW020000041">
    <property type="protein sequence ID" value="KAK8196608.1"/>
    <property type="molecule type" value="Genomic_DNA"/>
</dbReference>
<proteinExistence type="predicted"/>
<protein>
    <submittedName>
        <fullName evidence="1">Uncharacterized protein</fullName>
    </submittedName>
</protein>